<dbReference type="AlphaFoldDB" id="K2FCX2"/>
<protein>
    <submittedName>
        <fullName evidence="1">Uncharacterized protein</fullName>
    </submittedName>
</protein>
<proteinExistence type="predicted"/>
<sequence>MMYFRLRQCLHRHYMLSMFVSLIKQYPVQKYKKWRSSYSSCFRCPKSLKMHMRHSCYRSSCSHHRIWTYIYHLIMEKHRISNPFLLIVVNLKRRLMEDLIYIYLGCKSFHLGLPHIMHRISMDNRSIILNFSYSMNSKAYWYIWIFNLKANCLGFMRSVKIVSWSMFIILNILK</sequence>
<organism evidence="1">
    <name type="scientific">uncultured bacterium</name>
    <name type="common">gcode 4</name>
    <dbReference type="NCBI Taxonomy" id="1234023"/>
    <lineage>
        <taxon>Bacteria</taxon>
        <taxon>environmental samples</taxon>
    </lineage>
</organism>
<comment type="caution">
    <text evidence="1">The sequence shown here is derived from an EMBL/GenBank/DDBJ whole genome shotgun (WGS) entry which is preliminary data.</text>
</comment>
<dbReference type="EMBL" id="AMFJ01000258">
    <property type="protein sequence ID" value="EKE28961.1"/>
    <property type="molecule type" value="Genomic_DNA"/>
</dbReference>
<accession>K2FCX2</accession>
<gene>
    <name evidence="1" type="ORF">ACD_2C00258G0001</name>
</gene>
<name>K2FCX2_9BACT</name>
<reference evidence="1" key="1">
    <citation type="journal article" date="2012" name="Science">
        <title>Fermentation, hydrogen, and sulfur metabolism in multiple uncultivated bacterial phyla.</title>
        <authorList>
            <person name="Wrighton K.C."/>
            <person name="Thomas B.C."/>
            <person name="Sharon I."/>
            <person name="Miller C.S."/>
            <person name="Castelle C.J."/>
            <person name="VerBerkmoes N.C."/>
            <person name="Wilkins M.J."/>
            <person name="Hettich R.L."/>
            <person name="Lipton M.S."/>
            <person name="Williams K.H."/>
            <person name="Long P.E."/>
            <person name="Banfield J.F."/>
        </authorList>
    </citation>
    <scope>NUCLEOTIDE SEQUENCE [LARGE SCALE GENOMIC DNA]</scope>
</reference>
<evidence type="ECO:0000313" key="1">
    <source>
        <dbReference type="EMBL" id="EKE28961.1"/>
    </source>
</evidence>